<gene>
    <name evidence="1" type="ORF">I41_36820</name>
</gene>
<reference evidence="1 2" key="1">
    <citation type="submission" date="2019-02" db="EMBL/GenBank/DDBJ databases">
        <title>Deep-cultivation of Planctomycetes and their phenomic and genomic characterization uncovers novel biology.</title>
        <authorList>
            <person name="Wiegand S."/>
            <person name="Jogler M."/>
            <person name="Boedeker C."/>
            <person name="Pinto D."/>
            <person name="Vollmers J."/>
            <person name="Rivas-Marin E."/>
            <person name="Kohn T."/>
            <person name="Peeters S.H."/>
            <person name="Heuer A."/>
            <person name="Rast P."/>
            <person name="Oberbeckmann S."/>
            <person name="Bunk B."/>
            <person name="Jeske O."/>
            <person name="Meyerdierks A."/>
            <person name="Storesund J.E."/>
            <person name="Kallscheuer N."/>
            <person name="Luecker S."/>
            <person name="Lage O.M."/>
            <person name="Pohl T."/>
            <person name="Merkel B.J."/>
            <person name="Hornburger P."/>
            <person name="Mueller R.-W."/>
            <person name="Bruemmer F."/>
            <person name="Labrenz M."/>
            <person name="Spormann A.M."/>
            <person name="Op den Camp H."/>
            <person name="Overmann J."/>
            <person name="Amann R."/>
            <person name="Jetten M.S.M."/>
            <person name="Mascher T."/>
            <person name="Medema M.H."/>
            <person name="Devos D.P."/>
            <person name="Kaster A.-K."/>
            <person name="Ovreas L."/>
            <person name="Rohde M."/>
            <person name="Galperin M.Y."/>
            <person name="Jogler C."/>
        </authorList>
    </citation>
    <scope>NUCLEOTIDE SEQUENCE [LARGE SCALE GENOMIC DNA]</scope>
    <source>
        <strain evidence="1 2">I41</strain>
    </source>
</reference>
<sequence length="74" mass="8160">MFINAAVCSPTETAGEFQFVAYTGGNIAENYRRTMSLDEAQAELVTLAAKYGWPPMMMDEPFPHRPARLGGFGE</sequence>
<organism evidence="1 2">
    <name type="scientific">Lacipirellula limnantheis</name>
    <dbReference type="NCBI Taxonomy" id="2528024"/>
    <lineage>
        <taxon>Bacteria</taxon>
        <taxon>Pseudomonadati</taxon>
        <taxon>Planctomycetota</taxon>
        <taxon>Planctomycetia</taxon>
        <taxon>Pirellulales</taxon>
        <taxon>Lacipirellulaceae</taxon>
        <taxon>Lacipirellula</taxon>
    </lineage>
</organism>
<name>A0A517U1I2_9BACT</name>
<proteinExistence type="predicted"/>
<accession>A0A517U1I2</accession>
<dbReference type="EMBL" id="CP036339">
    <property type="protein sequence ID" value="QDT74485.1"/>
    <property type="molecule type" value="Genomic_DNA"/>
</dbReference>
<dbReference type="AlphaFoldDB" id="A0A517U1I2"/>
<evidence type="ECO:0000313" key="1">
    <source>
        <dbReference type="EMBL" id="QDT74485.1"/>
    </source>
</evidence>
<dbReference type="KEGG" id="llh:I41_36820"/>
<keyword evidence="2" id="KW-1185">Reference proteome</keyword>
<dbReference type="Proteomes" id="UP000317909">
    <property type="component" value="Chromosome"/>
</dbReference>
<protein>
    <submittedName>
        <fullName evidence="1">Uncharacterized protein</fullName>
    </submittedName>
</protein>
<evidence type="ECO:0000313" key="2">
    <source>
        <dbReference type="Proteomes" id="UP000317909"/>
    </source>
</evidence>